<dbReference type="SUPFAM" id="SSF47203">
    <property type="entry name" value="Acyl-CoA dehydrogenase C-terminal domain-like"/>
    <property type="match status" value="2"/>
</dbReference>
<dbReference type="FunFam" id="2.40.110.10:FF:000005">
    <property type="entry name" value="Acyl-coenzyme A oxidase"/>
    <property type="match status" value="1"/>
</dbReference>
<evidence type="ECO:0000256" key="11">
    <source>
        <dbReference type="PIRNR" id="PIRNR000168"/>
    </source>
</evidence>
<comment type="similarity">
    <text evidence="4 11">Belongs to the acyl-CoA oxidase family.</text>
</comment>
<evidence type="ECO:0000313" key="15">
    <source>
        <dbReference type="EMBL" id="KAJ4836470.1"/>
    </source>
</evidence>
<dbReference type="Pfam" id="PF01756">
    <property type="entry name" value="ACOX"/>
    <property type="match status" value="1"/>
</dbReference>
<accession>A0A9Q0FRR2</accession>
<evidence type="ECO:0000259" key="14">
    <source>
        <dbReference type="Pfam" id="PF22924"/>
    </source>
</evidence>
<dbReference type="InterPro" id="IPR006091">
    <property type="entry name" value="Acyl-CoA_Oxase/DH_mid-dom"/>
</dbReference>
<dbReference type="PANTHER" id="PTHR10909">
    <property type="entry name" value="ELECTRON TRANSPORT OXIDOREDUCTASE"/>
    <property type="match status" value="1"/>
</dbReference>
<dbReference type="Pfam" id="PF22924">
    <property type="entry name" value="ACOX_C_alpha1"/>
    <property type="match status" value="1"/>
</dbReference>
<name>A0A9Q0FRR2_9ROSI</name>
<evidence type="ECO:0000256" key="10">
    <source>
        <dbReference type="ARBA" id="ARBA00023140"/>
    </source>
</evidence>
<protein>
    <recommendedName>
        <fullName evidence="11">Acyl-coenzyme A oxidase</fullName>
    </recommendedName>
</protein>
<evidence type="ECO:0000313" key="16">
    <source>
        <dbReference type="Proteomes" id="UP001141552"/>
    </source>
</evidence>
<dbReference type="Pfam" id="PF02770">
    <property type="entry name" value="Acyl-CoA_dh_M"/>
    <property type="match status" value="1"/>
</dbReference>
<evidence type="ECO:0000256" key="3">
    <source>
        <dbReference type="ARBA" id="ARBA00004275"/>
    </source>
</evidence>
<dbReference type="InterPro" id="IPR009100">
    <property type="entry name" value="AcylCoA_DH/oxidase_NM_dom_sf"/>
</dbReference>
<keyword evidence="5 11" id="KW-0285">Flavoprotein</keyword>
<keyword evidence="8" id="KW-0560">Oxidoreductase</keyword>
<dbReference type="FunFam" id="1.20.140.10:FF:000007">
    <property type="entry name" value="Acyl-coenzyme A oxidase"/>
    <property type="match status" value="1"/>
</dbReference>
<dbReference type="OrthoDB" id="538336at2759"/>
<feature type="domain" description="Acyl-CoA oxidase C-terminal" evidence="12">
    <location>
        <begin position="538"/>
        <end position="672"/>
    </location>
</feature>
<keyword evidence="7" id="KW-0276">Fatty acid metabolism</keyword>
<keyword evidence="10" id="KW-0576">Peroxisome</keyword>
<evidence type="ECO:0000259" key="12">
    <source>
        <dbReference type="Pfam" id="PF01756"/>
    </source>
</evidence>
<keyword evidence="6 11" id="KW-0274">FAD</keyword>
<dbReference type="GO" id="GO:0005777">
    <property type="term" value="C:peroxisome"/>
    <property type="evidence" value="ECO:0007669"/>
    <property type="project" value="UniProtKB-SubCell"/>
</dbReference>
<dbReference type="Proteomes" id="UP001141552">
    <property type="component" value="Unassembled WGS sequence"/>
</dbReference>
<dbReference type="Gene3D" id="2.40.110.10">
    <property type="entry name" value="Butyryl-CoA Dehydrogenase, subunit A, domain 2"/>
    <property type="match status" value="1"/>
</dbReference>
<evidence type="ECO:0000256" key="4">
    <source>
        <dbReference type="ARBA" id="ARBA00006288"/>
    </source>
</evidence>
<dbReference type="GO" id="GO:0003997">
    <property type="term" value="F:acyl-CoA oxidase activity"/>
    <property type="evidence" value="ECO:0007669"/>
    <property type="project" value="UniProtKB-EC"/>
</dbReference>
<dbReference type="GO" id="GO:0055088">
    <property type="term" value="P:lipid homeostasis"/>
    <property type="evidence" value="ECO:0007669"/>
    <property type="project" value="TreeGrafter"/>
</dbReference>
<dbReference type="InterPro" id="IPR055060">
    <property type="entry name" value="ACOX_C_alpha1"/>
</dbReference>
<organism evidence="15 16">
    <name type="scientific">Turnera subulata</name>
    <dbReference type="NCBI Taxonomy" id="218843"/>
    <lineage>
        <taxon>Eukaryota</taxon>
        <taxon>Viridiplantae</taxon>
        <taxon>Streptophyta</taxon>
        <taxon>Embryophyta</taxon>
        <taxon>Tracheophyta</taxon>
        <taxon>Spermatophyta</taxon>
        <taxon>Magnoliopsida</taxon>
        <taxon>eudicotyledons</taxon>
        <taxon>Gunneridae</taxon>
        <taxon>Pentapetalae</taxon>
        <taxon>rosids</taxon>
        <taxon>fabids</taxon>
        <taxon>Malpighiales</taxon>
        <taxon>Passifloraceae</taxon>
        <taxon>Turnera</taxon>
    </lineage>
</organism>
<dbReference type="EMBL" id="JAKUCV010004114">
    <property type="protein sequence ID" value="KAJ4836470.1"/>
    <property type="molecule type" value="Genomic_DNA"/>
</dbReference>
<dbReference type="InterPro" id="IPR036250">
    <property type="entry name" value="AcylCo_DH-like_C"/>
</dbReference>
<evidence type="ECO:0000259" key="13">
    <source>
        <dbReference type="Pfam" id="PF02770"/>
    </source>
</evidence>
<evidence type="ECO:0000256" key="5">
    <source>
        <dbReference type="ARBA" id="ARBA00022630"/>
    </source>
</evidence>
<dbReference type="PIRSF" id="PIRSF000168">
    <property type="entry name" value="Acyl-CoA_oxidase"/>
    <property type="match status" value="1"/>
</dbReference>
<dbReference type="AlphaFoldDB" id="A0A9Q0FRR2"/>
<comment type="caution">
    <text evidence="15">The sequence shown here is derived from an EMBL/GenBank/DDBJ whole genome shotgun (WGS) entry which is preliminary data.</text>
</comment>
<reference evidence="15" key="1">
    <citation type="submission" date="2022-02" db="EMBL/GenBank/DDBJ databases">
        <authorList>
            <person name="Henning P.M."/>
            <person name="McCubbin A.G."/>
            <person name="Shore J.S."/>
        </authorList>
    </citation>
    <scope>NUCLEOTIDE SEQUENCE</scope>
    <source>
        <strain evidence="15">F60SS</strain>
        <tissue evidence="15">Leaves</tissue>
    </source>
</reference>
<dbReference type="FunFam" id="1.20.140.10:FF:000010">
    <property type="entry name" value="Acyl-coenzyme A oxidase"/>
    <property type="match status" value="1"/>
</dbReference>
<dbReference type="InterPro" id="IPR002655">
    <property type="entry name" value="Acyl-CoA_oxidase_C"/>
</dbReference>
<dbReference type="InterPro" id="IPR012258">
    <property type="entry name" value="Acyl-CoA_oxidase"/>
</dbReference>
<feature type="domain" description="Acyl-CoA oxidase/dehydrogenase middle" evidence="13">
    <location>
        <begin position="196"/>
        <end position="304"/>
    </location>
</feature>
<dbReference type="GO" id="GO:0071949">
    <property type="term" value="F:FAD binding"/>
    <property type="evidence" value="ECO:0007669"/>
    <property type="project" value="InterPro"/>
</dbReference>
<feature type="domain" description="Acyl-CoA oxidase C-alpha1" evidence="14">
    <location>
        <begin position="346"/>
        <end position="495"/>
    </location>
</feature>
<dbReference type="GO" id="GO:0033540">
    <property type="term" value="P:fatty acid beta-oxidation using acyl-CoA oxidase"/>
    <property type="evidence" value="ECO:0007669"/>
    <property type="project" value="TreeGrafter"/>
</dbReference>
<keyword evidence="9" id="KW-0443">Lipid metabolism</keyword>
<evidence type="ECO:0000256" key="1">
    <source>
        <dbReference type="ARBA" id="ARBA00001201"/>
    </source>
</evidence>
<sequence length="692" mass="77489">MAPQLHHHDSPGAAVTRRARILSNHLLHRGAPSSYTHQTLLSSNACLSYSPAELTETISFDTKEMRRLLDFHHIAERDWVFGLIEEGEVFNPVKKGGKVFVMPDLNLPFQQQREITMRRTKYLFDKGVHKGCYTENGPEWHMKSFAIQEVLRIYDIALGGQMAVHFFLWGGTIKNLGTKHHEKWLRATENYEIIGCLAMSELGHGSNVHGLETVTTYDSSTGEFVVNTPCESAQKYMISLAADYATHAVVFSQLHINGKNEGIHAFIVQIRDANGKTCPNVRIADCGHKNGLNGLDNGQIWFDKARIPRENLLNRFAEVTPDGQYVSSIKDPKQRFRALLSPGKVGRLAIATTSIYKTKVSLAIAIRYALSRRAFPLTPNGPEVLLLDYPIHQRRLLPLLAKTYAMSFAGNWLKMLFIQEESQSSYKTFHVFSTAFKAVFTWHTMRTLQECREACGAQGIKAENRISLMVAQNDSNLTQAGDNNVLMMEVSKILLSEFLAAKKHKRPLKEFGLEHMNGPSPGFPSQLSSSILRSSQFQIAAMCLRERDLLYRFAAEVSKHQARGETREQAVHLAFQLSKDLSKAFSEHNILKLTIEVEEGLSTGSLKDVLALVRSLYALTCMEEDDTFLRYGYLSAENAAAVREEVSNLCRELRPHALALVSSLGIPDSFLGPIAFDYIEANSWSSSVGGGH</sequence>
<dbReference type="SUPFAM" id="SSF56645">
    <property type="entry name" value="Acyl-CoA dehydrogenase NM domain-like"/>
    <property type="match status" value="1"/>
</dbReference>
<evidence type="ECO:0000256" key="6">
    <source>
        <dbReference type="ARBA" id="ARBA00022827"/>
    </source>
</evidence>
<dbReference type="GO" id="GO:0005504">
    <property type="term" value="F:fatty acid binding"/>
    <property type="evidence" value="ECO:0007669"/>
    <property type="project" value="TreeGrafter"/>
</dbReference>
<comment type="subcellular location">
    <subcellularLocation>
        <location evidence="3">Peroxisome</location>
    </subcellularLocation>
</comment>
<dbReference type="InterPro" id="IPR046373">
    <property type="entry name" value="Acyl-CoA_Oxase/DH_mid-dom_sf"/>
</dbReference>
<evidence type="ECO:0000256" key="8">
    <source>
        <dbReference type="ARBA" id="ARBA00023002"/>
    </source>
</evidence>
<dbReference type="PANTHER" id="PTHR10909:SF352">
    <property type="entry name" value="ACYL-COENZYME A OXIDASE-LIKE PROTEIN"/>
    <property type="match status" value="1"/>
</dbReference>
<evidence type="ECO:0000256" key="9">
    <source>
        <dbReference type="ARBA" id="ARBA00023098"/>
    </source>
</evidence>
<gene>
    <name evidence="15" type="primary">ACX3_10</name>
    <name evidence="15" type="ORF">Tsubulata_037885</name>
</gene>
<comment type="cofactor">
    <cofactor evidence="2">
        <name>FAD</name>
        <dbReference type="ChEBI" id="CHEBI:57692"/>
    </cofactor>
</comment>
<proteinExistence type="inferred from homology"/>
<evidence type="ECO:0000256" key="7">
    <source>
        <dbReference type="ARBA" id="ARBA00022832"/>
    </source>
</evidence>
<evidence type="ECO:0000256" key="2">
    <source>
        <dbReference type="ARBA" id="ARBA00001974"/>
    </source>
</evidence>
<keyword evidence="16" id="KW-1185">Reference proteome</keyword>
<comment type="catalytic activity">
    <reaction evidence="1">
        <text>a 2,3-saturated acyl-CoA + O2 = a (2E)-enoyl-CoA + H2O2</text>
        <dbReference type="Rhea" id="RHEA:38959"/>
        <dbReference type="ChEBI" id="CHEBI:15379"/>
        <dbReference type="ChEBI" id="CHEBI:16240"/>
        <dbReference type="ChEBI" id="CHEBI:58856"/>
        <dbReference type="ChEBI" id="CHEBI:65111"/>
        <dbReference type="EC" id="1.3.3.6"/>
    </reaction>
</comment>
<reference evidence="15" key="2">
    <citation type="journal article" date="2023" name="Plants (Basel)">
        <title>Annotation of the Turnera subulata (Passifloraceae) Draft Genome Reveals the S-Locus Evolved after the Divergence of Turneroideae from Passifloroideae in a Stepwise Manner.</title>
        <authorList>
            <person name="Henning P.M."/>
            <person name="Roalson E.H."/>
            <person name="Mir W."/>
            <person name="McCubbin A.G."/>
            <person name="Shore J.S."/>
        </authorList>
    </citation>
    <scope>NUCLEOTIDE SEQUENCE</scope>
    <source>
        <strain evidence="15">F60SS</strain>
    </source>
</reference>
<dbReference type="Gene3D" id="1.20.140.10">
    <property type="entry name" value="Butyryl-CoA Dehydrogenase, subunit A, domain 3"/>
    <property type="match status" value="2"/>
</dbReference>